<reference evidence="1 2" key="1">
    <citation type="journal article" date="2024" name="Plant Biotechnol. J.">
        <title>Genome and CRISPR/Cas9 system of a widespread forest tree (Populus alba) in the world.</title>
        <authorList>
            <person name="Liu Y.J."/>
            <person name="Jiang P.F."/>
            <person name="Han X.M."/>
            <person name="Li X.Y."/>
            <person name="Wang H.M."/>
            <person name="Wang Y.J."/>
            <person name="Wang X.X."/>
            <person name="Zeng Q.Y."/>
        </authorList>
    </citation>
    <scope>NUCLEOTIDE SEQUENCE [LARGE SCALE GENOMIC DNA]</scope>
    <source>
        <strain evidence="2">cv. PAL-ZL1</strain>
    </source>
</reference>
<dbReference type="Proteomes" id="UP000309997">
    <property type="component" value="Unassembled WGS sequence"/>
</dbReference>
<evidence type="ECO:0000313" key="2">
    <source>
        <dbReference type="Proteomes" id="UP000309997"/>
    </source>
</evidence>
<proteinExistence type="predicted"/>
<evidence type="ECO:0000313" key="1">
    <source>
        <dbReference type="EMBL" id="KAL3598765.1"/>
    </source>
</evidence>
<dbReference type="EMBL" id="RCHU02000003">
    <property type="protein sequence ID" value="KAL3598765.1"/>
    <property type="molecule type" value="Genomic_DNA"/>
</dbReference>
<name>A0ACC4CLP4_POPAL</name>
<protein>
    <submittedName>
        <fullName evidence="1">Uncharacterized protein</fullName>
    </submittedName>
</protein>
<sequence length="434" mass="47893">MLISLKKKGQRAIKDSALDDLNPEDMMVDEYESHTETLEDSLSPSVSLQKLRDSSSESLLSTSWPSRKDEPFRFTDTSFIRHSQIVPITKPPQLDYLPSINGDTLLPNVVIADGFVLNSMSKVSTLPDGVYVGTPVMTVVYVPAGVKVENPIHFKYVSVEGGEEGSKKLPVSNPRVFVVVEEGGEVGIIEEFVSKEGNDDKRYWANPVLEVVIGKGAKVRHSYVQSQSLNSAHIKWTAVRQEAASSYELVEVSTGGKLSRHNLHVQQLGPDTATELSTFHLSVGDQTQDLHSRLVLDHPRGYSQQLHKCIVAHSQGQAVFDGNVKVNRYAQQTDAGQLTRSLLLEPRATVNVKPNLQIIADDVKCSHGAAISDLEETQLFYFQARGIDLETARKALVFSFGAEVIEKLPYSFIRKQVENHVKGLLGSSFKGSSH</sequence>
<comment type="caution">
    <text evidence="1">The sequence shown here is derived from an EMBL/GenBank/DDBJ whole genome shotgun (WGS) entry which is preliminary data.</text>
</comment>
<accession>A0ACC4CLP4</accession>
<gene>
    <name evidence="1" type="ORF">D5086_006683</name>
</gene>
<keyword evidence="2" id="KW-1185">Reference proteome</keyword>
<organism evidence="1 2">
    <name type="scientific">Populus alba</name>
    <name type="common">White poplar</name>
    <dbReference type="NCBI Taxonomy" id="43335"/>
    <lineage>
        <taxon>Eukaryota</taxon>
        <taxon>Viridiplantae</taxon>
        <taxon>Streptophyta</taxon>
        <taxon>Embryophyta</taxon>
        <taxon>Tracheophyta</taxon>
        <taxon>Spermatophyta</taxon>
        <taxon>Magnoliopsida</taxon>
        <taxon>eudicotyledons</taxon>
        <taxon>Gunneridae</taxon>
        <taxon>Pentapetalae</taxon>
        <taxon>rosids</taxon>
        <taxon>fabids</taxon>
        <taxon>Malpighiales</taxon>
        <taxon>Salicaceae</taxon>
        <taxon>Saliceae</taxon>
        <taxon>Populus</taxon>
    </lineage>
</organism>